<dbReference type="InterPro" id="IPR002016">
    <property type="entry name" value="Haem_peroxidase"/>
</dbReference>
<dbReference type="FunFam" id="1.10.420.10:FF:000001">
    <property type="entry name" value="Peroxidase"/>
    <property type="match status" value="1"/>
</dbReference>
<dbReference type="PROSITE" id="PS00435">
    <property type="entry name" value="PEROXIDASE_1"/>
    <property type="match status" value="1"/>
</dbReference>
<keyword evidence="9 14" id="KW-0408">Iron</keyword>
<evidence type="ECO:0000256" key="12">
    <source>
        <dbReference type="PIRSR" id="PIRSR600823-1"/>
    </source>
</evidence>
<keyword evidence="16" id="KW-0964">Secreted</keyword>
<comment type="cofactor">
    <cofactor evidence="14 16">
        <name>Ca(2+)</name>
        <dbReference type="ChEBI" id="CHEBI:29108"/>
    </cofactor>
    <text evidence="14 16">Binds 2 calcium ions per subunit.</text>
</comment>
<feature type="chain" id="PRO_5044534871" description="Peroxidase" evidence="16">
    <location>
        <begin position="24"/>
        <end position="330"/>
    </location>
</feature>
<keyword evidence="5 16" id="KW-0575">Peroxidase</keyword>
<evidence type="ECO:0000256" key="13">
    <source>
        <dbReference type="PIRSR" id="PIRSR600823-2"/>
    </source>
</evidence>
<dbReference type="PROSITE" id="PS50873">
    <property type="entry name" value="PEROXIDASE_4"/>
    <property type="match status" value="1"/>
</dbReference>
<dbReference type="InterPro" id="IPR033905">
    <property type="entry name" value="Secretory_peroxidase"/>
</dbReference>
<evidence type="ECO:0000256" key="7">
    <source>
        <dbReference type="ARBA" id="ARBA00022723"/>
    </source>
</evidence>
<protein>
    <recommendedName>
        <fullName evidence="4 16">Peroxidase</fullName>
        <ecNumber evidence="4 16">1.11.1.7</ecNumber>
    </recommendedName>
</protein>
<feature type="binding site" evidence="14">
    <location>
        <position position="197"/>
    </location>
    <ligand>
        <name>Ca(2+)</name>
        <dbReference type="ChEBI" id="CHEBI:29108"/>
        <label>2</label>
    </ligand>
</feature>
<evidence type="ECO:0000256" key="1">
    <source>
        <dbReference type="ARBA" id="ARBA00000189"/>
    </source>
</evidence>
<evidence type="ECO:0000256" key="3">
    <source>
        <dbReference type="ARBA" id="ARBA00006873"/>
    </source>
</evidence>
<evidence type="ECO:0000256" key="8">
    <source>
        <dbReference type="ARBA" id="ARBA00023002"/>
    </source>
</evidence>
<dbReference type="GO" id="GO:0005576">
    <property type="term" value="C:extracellular region"/>
    <property type="evidence" value="ECO:0007669"/>
    <property type="project" value="UniProtKB-SubCell"/>
</dbReference>
<feature type="domain" description="Plant heme peroxidase family profile" evidence="17">
    <location>
        <begin position="29"/>
        <end position="330"/>
    </location>
</feature>
<feature type="binding site" evidence="14">
    <location>
        <position position="80"/>
    </location>
    <ligand>
        <name>Ca(2+)</name>
        <dbReference type="ChEBI" id="CHEBI:29108"/>
        <label>1</label>
    </ligand>
</feature>
<evidence type="ECO:0000256" key="2">
    <source>
        <dbReference type="ARBA" id="ARBA00002322"/>
    </source>
</evidence>
<accession>A0ABD1ZBU5</accession>
<dbReference type="InterPro" id="IPR000823">
    <property type="entry name" value="Peroxidase_pln"/>
</dbReference>
<proteinExistence type="inferred from homology"/>
<feature type="disulfide bond" evidence="15">
    <location>
        <begin position="39"/>
        <end position="118"/>
    </location>
</feature>
<feature type="binding site" evidence="14">
    <location>
        <position position="249"/>
    </location>
    <ligand>
        <name>Ca(2+)</name>
        <dbReference type="ChEBI" id="CHEBI:29108"/>
        <label>2</label>
    </ligand>
</feature>
<dbReference type="GO" id="GO:0020037">
    <property type="term" value="F:heme binding"/>
    <property type="evidence" value="ECO:0007669"/>
    <property type="project" value="UniProtKB-UniRule"/>
</dbReference>
<comment type="cofactor">
    <cofactor evidence="14 16">
        <name>heme b</name>
        <dbReference type="ChEBI" id="CHEBI:60344"/>
    </cofactor>
    <text evidence="14 16">Binds 1 heme b (iron(II)-protoporphyrin IX) group per subunit.</text>
</comment>
<keyword evidence="8 16" id="KW-0560">Oxidoreductase</keyword>
<evidence type="ECO:0000256" key="11">
    <source>
        <dbReference type="ARBA" id="ARBA00023324"/>
    </source>
</evidence>
<dbReference type="Pfam" id="PF00141">
    <property type="entry name" value="peroxidase"/>
    <property type="match status" value="1"/>
</dbReference>
<evidence type="ECO:0000313" key="18">
    <source>
        <dbReference type="EMBL" id="KAL2645282.1"/>
    </source>
</evidence>
<dbReference type="PANTHER" id="PTHR31517:SF84">
    <property type="entry name" value="PEROXIDASE"/>
    <property type="match status" value="1"/>
</dbReference>
<keyword evidence="11 16" id="KW-0376">Hydrogen peroxide</keyword>
<dbReference type="InterPro" id="IPR019793">
    <property type="entry name" value="Peroxidases_heam-ligand_BS"/>
</dbReference>
<dbReference type="GO" id="GO:0006979">
    <property type="term" value="P:response to oxidative stress"/>
    <property type="evidence" value="ECO:0007669"/>
    <property type="project" value="UniProtKB-UniRule"/>
</dbReference>
<evidence type="ECO:0000256" key="10">
    <source>
        <dbReference type="ARBA" id="ARBA00023157"/>
    </source>
</evidence>
<gene>
    <name evidence="18" type="ORF">R1flu_012869</name>
</gene>
<evidence type="ECO:0000313" key="19">
    <source>
        <dbReference type="Proteomes" id="UP001605036"/>
    </source>
</evidence>
<evidence type="ECO:0000256" key="6">
    <source>
        <dbReference type="ARBA" id="ARBA00022617"/>
    </source>
</evidence>
<feature type="active site" description="Proton acceptor" evidence="12">
    <location>
        <position position="70"/>
    </location>
</feature>
<feature type="signal peptide" evidence="16">
    <location>
        <begin position="1"/>
        <end position="23"/>
    </location>
</feature>
<comment type="similarity">
    <text evidence="3">Belongs to the peroxidase family. Ascorbate peroxidase subfamily.</text>
</comment>
<feature type="binding site" evidence="14">
    <location>
        <position position="76"/>
    </location>
    <ligand>
        <name>Ca(2+)</name>
        <dbReference type="ChEBI" id="CHEBI:29108"/>
        <label>1</label>
    </ligand>
</feature>
<evidence type="ECO:0000256" key="16">
    <source>
        <dbReference type="RuleBase" id="RU362060"/>
    </source>
</evidence>
<keyword evidence="14 16" id="KW-0106">Calcium</keyword>
<dbReference type="FunFam" id="1.10.520.10:FF:000008">
    <property type="entry name" value="Peroxidase"/>
    <property type="match status" value="1"/>
</dbReference>
<feature type="binding site" evidence="14">
    <location>
        <position position="92"/>
    </location>
    <ligand>
        <name>Ca(2+)</name>
        <dbReference type="ChEBI" id="CHEBI:29108"/>
        <label>1</label>
    </ligand>
</feature>
<evidence type="ECO:0000259" key="17">
    <source>
        <dbReference type="PROSITE" id="PS50873"/>
    </source>
</evidence>
<comment type="subcellular location">
    <subcellularLocation>
        <location evidence="16">Secreted</location>
    </subcellularLocation>
</comment>
<feature type="binding site" evidence="14">
    <location>
        <position position="258"/>
    </location>
    <ligand>
        <name>Ca(2+)</name>
        <dbReference type="ChEBI" id="CHEBI:29108"/>
        <label>2</label>
    </ligand>
</feature>
<keyword evidence="7 14" id="KW-0479">Metal-binding</keyword>
<reference evidence="18 19" key="1">
    <citation type="submission" date="2024-09" db="EMBL/GenBank/DDBJ databases">
        <title>Chromosome-scale assembly of Riccia fluitans.</title>
        <authorList>
            <person name="Paukszto L."/>
            <person name="Sawicki J."/>
            <person name="Karawczyk K."/>
            <person name="Piernik-Szablinska J."/>
            <person name="Szczecinska M."/>
            <person name="Mazdziarz M."/>
        </authorList>
    </citation>
    <scope>NUCLEOTIDE SEQUENCE [LARGE SCALE GENOMIC DNA]</scope>
    <source>
        <strain evidence="18">Rf_01</strain>
        <tissue evidence="18">Aerial parts of the thallus</tissue>
    </source>
</reference>
<comment type="similarity">
    <text evidence="16">Belongs to the peroxidase family. Classical plant (class III) peroxidase subfamily.</text>
</comment>
<dbReference type="GO" id="GO:0042744">
    <property type="term" value="P:hydrogen peroxide catabolic process"/>
    <property type="evidence" value="ECO:0007669"/>
    <property type="project" value="UniProtKB-KW"/>
</dbReference>
<keyword evidence="19" id="KW-1185">Reference proteome</keyword>
<comment type="catalytic activity">
    <reaction evidence="1 16">
        <text>2 a phenolic donor + H2O2 = 2 a phenolic radical donor + 2 H2O</text>
        <dbReference type="Rhea" id="RHEA:56136"/>
        <dbReference type="ChEBI" id="CHEBI:15377"/>
        <dbReference type="ChEBI" id="CHEBI:16240"/>
        <dbReference type="ChEBI" id="CHEBI:139520"/>
        <dbReference type="ChEBI" id="CHEBI:139521"/>
        <dbReference type="EC" id="1.11.1.7"/>
    </reaction>
</comment>
<keyword evidence="10 15" id="KW-1015">Disulfide bond</keyword>
<dbReference type="SUPFAM" id="SSF48113">
    <property type="entry name" value="Heme-dependent peroxidases"/>
    <property type="match status" value="1"/>
</dbReference>
<feature type="binding site" description="axial binding residue" evidence="14">
    <location>
        <position position="196"/>
    </location>
    <ligand>
        <name>heme b</name>
        <dbReference type="ChEBI" id="CHEBI:60344"/>
    </ligand>
    <ligandPart>
        <name>Fe</name>
        <dbReference type="ChEBI" id="CHEBI:18248"/>
    </ligandPart>
</feature>
<dbReference type="PRINTS" id="PR00461">
    <property type="entry name" value="PLPEROXIDASE"/>
</dbReference>
<feature type="binding site" evidence="14">
    <location>
        <position position="78"/>
    </location>
    <ligand>
        <name>Ca(2+)</name>
        <dbReference type="ChEBI" id="CHEBI:29108"/>
        <label>1</label>
    </ligand>
</feature>
<dbReference type="GO" id="GO:0140825">
    <property type="term" value="F:lactoperoxidase activity"/>
    <property type="evidence" value="ECO:0007669"/>
    <property type="project" value="UniProtKB-EC"/>
</dbReference>
<comment type="caution">
    <text evidence="18">The sequence shown here is derived from an EMBL/GenBank/DDBJ whole genome shotgun (WGS) entry which is preliminary data.</text>
</comment>
<keyword evidence="16" id="KW-0732">Signal</keyword>
<feature type="binding site" evidence="13">
    <location>
        <position position="166"/>
    </location>
    <ligand>
        <name>substrate</name>
    </ligand>
</feature>
<dbReference type="AlphaFoldDB" id="A0ABD1ZBU5"/>
<feature type="disulfide bond" evidence="15">
    <location>
        <begin position="72"/>
        <end position="77"/>
    </location>
</feature>
<dbReference type="CDD" id="cd00693">
    <property type="entry name" value="secretory_peroxidase"/>
    <property type="match status" value="1"/>
</dbReference>
<dbReference type="PRINTS" id="PR00458">
    <property type="entry name" value="PEROXIDASE"/>
</dbReference>
<organism evidence="18 19">
    <name type="scientific">Riccia fluitans</name>
    <dbReference type="NCBI Taxonomy" id="41844"/>
    <lineage>
        <taxon>Eukaryota</taxon>
        <taxon>Viridiplantae</taxon>
        <taxon>Streptophyta</taxon>
        <taxon>Embryophyta</taxon>
        <taxon>Marchantiophyta</taxon>
        <taxon>Marchantiopsida</taxon>
        <taxon>Marchantiidae</taxon>
        <taxon>Marchantiales</taxon>
        <taxon>Ricciaceae</taxon>
        <taxon>Riccia</taxon>
    </lineage>
</organism>
<evidence type="ECO:0000256" key="15">
    <source>
        <dbReference type="PIRSR" id="PIRSR600823-5"/>
    </source>
</evidence>
<dbReference type="Gene3D" id="1.10.420.10">
    <property type="entry name" value="Peroxidase, domain 2"/>
    <property type="match status" value="1"/>
</dbReference>
<evidence type="ECO:0000256" key="14">
    <source>
        <dbReference type="PIRSR" id="PIRSR600823-3"/>
    </source>
</evidence>
<dbReference type="Proteomes" id="UP001605036">
    <property type="component" value="Unassembled WGS sequence"/>
</dbReference>
<evidence type="ECO:0000256" key="5">
    <source>
        <dbReference type="ARBA" id="ARBA00022559"/>
    </source>
</evidence>
<evidence type="ECO:0000256" key="9">
    <source>
        <dbReference type="ARBA" id="ARBA00023004"/>
    </source>
</evidence>
<dbReference type="EC" id="1.11.1.7" evidence="4 16"/>
<evidence type="ECO:0000256" key="4">
    <source>
        <dbReference type="ARBA" id="ARBA00012313"/>
    </source>
</evidence>
<dbReference type="InterPro" id="IPR010255">
    <property type="entry name" value="Haem_peroxidase_sf"/>
</dbReference>
<dbReference type="PANTHER" id="PTHR31517">
    <property type="match status" value="1"/>
</dbReference>
<comment type="function">
    <text evidence="2">Removal of H(2)O(2), oxidation of toxic reductants, biosynthesis and degradation of lignin, suberization, auxin catabolism, response to environmental stresses such as wounding, pathogen attack and oxidative stress. These functions might be dependent on each isozyme/isoform in each plant tissue.</text>
</comment>
<feature type="binding site" evidence="14">
    <location>
        <position position="74"/>
    </location>
    <ligand>
        <name>Ca(2+)</name>
        <dbReference type="ChEBI" id="CHEBI:29108"/>
        <label>1</label>
    </ligand>
</feature>
<sequence>MSFRTSYFVVVVQLLLGLAVLSASIADAQLSESFYAKTCPGGVQAVANVVNAAVRSNRRMAAGLLHLHFHDCFVRGCDASVLLSSVPGNVAEKDAPPNFSLQGMGVIDQAKAALEKTCPGVFSCSDILALAARDAISFIGGPTWKVPLGRRDGLVSFASEANNNLPGENFVHRTLLKVFTRKGFTESEMVVLSGAHTIGNTHCSKVTPRLYSYPSLTGADPYLSSSFVTALKQQCPNTRSIANKLVLLDSSKGGQTFDVNYYVDILNHSAVFKSDDALLYTQTGQDKVKALAKSQSLFFSEFGAAMEKMGRLSVLTGSRGQIRKQCSRVN</sequence>
<keyword evidence="6 16" id="KW-0349">Heme</keyword>
<feature type="disulfide bond" evidence="15">
    <location>
        <begin position="203"/>
        <end position="235"/>
    </location>
</feature>
<feature type="binding site" evidence="14">
    <location>
        <position position="71"/>
    </location>
    <ligand>
        <name>Ca(2+)</name>
        <dbReference type="ChEBI" id="CHEBI:29108"/>
        <label>1</label>
    </ligand>
</feature>
<dbReference type="Gene3D" id="1.10.520.10">
    <property type="match status" value="1"/>
</dbReference>
<feature type="disulfide bond" evidence="15">
    <location>
        <begin position="124"/>
        <end position="326"/>
    </location>
</feature>
<dbReference type="EMBL" id="JBHFFA010000002">
    <property type="protein sequence ID" value="KAL2645282.1"/>
    <property type="molecule type" value="Genomic_DNA"/>
</dbReference>
<dbReference type="GO" id="GO:0046872">
    <property type="term" value="F:metal ion binding"/>
    <property type="evidence" value="ECO:0007669"/>
    <property type="project" value="UniProtKB-UniRule"/>
</dbReference>
<name>A0ABD1ZBU5_9MARC</name>